<name>A0A073KBZ9_9BACI</name>
<organism evidence="4 5">
    <name type="scientific">Bacillus gaemokensis</name>
    <dbReference type="NCBI Taxonomy" id="574375"/>
    <lineage>
        <taxon>Bacteria</taxon>
        <taxon>Bacillati</taxon>
        <taxon>Bacillota</taxon>
        <taxon>Bacilli</taxon>
        <taxon>Bacillales</taxon>
        <taxon>Bacillaceae</taxon>
        <taxon>Bacillus</taxon>
        <taxon>Bacillus cereus group</taxon>
    </lineage>
</organism>
<sequence>MKYYESFKEQTNNYTVEGELDYFNKRIRVDHYTGNVESLVQKIEELAEKHSFTKCIIKGKGEHVSTWLSFGFLLEATIPHYFQGHDAYFLVKYCNDERRNSIQWVEEDRIISGVREKEVKEKQIPTKFVLRKATERDAEELASVFGKVFEIYPTPLNEADYIIKTMKEDTIYYVYETEGRIISTASAEMNVKEGNAELTNCATLPKYRKHGFMKSLLIKLEEELQERAIFCSYTIARSLSFGMNAAFHQLGYTYTGRLANNCYIFDKLEDMNVWVKDLSRINGN</sequence>
<dbReference type="eggNOG" id="COG0456">
    <property type="taxonomic scope" value="Bacteria"/>
</dbReference>
<dbReference type="EMBL" id="JOTM01000010">
    <property type="protein sequence ID" value="KEK24046.1"/>
    <property type="molecule type" value="Genomic_DNA"/>
</dbReference>
<evidence type="ECO:0000259" key="3">
    <source>
        <dbReference type="PROSITE" id="PS51186"/>
    </source>
</evidence>
<dbReference type="Gene3D" id="3.40.630.30">
    <property type="match status" value="1"/>
</dbReference>
<dbReference type="OrthoDB" id="9790652at2"/>
<reference evidence="4 5" key="1">
    <citation type="submission" date="2014-06" db="EMBL/GenBank/DDBJ databases">
        <title>Draft genome sequence of Bacillus gaemokensis JCM 15801 (MCCC 1A00707).</title>
        <authorList>
            <person name="Lai Q."/>
            <person name="Liu Y."/>
            <person name="Shao Z."/>
        </authorList>
    </citation>
    <scope>NUCLEOTIDE SEQUENCE [LARGE SCALE GENOMIC DNA]</scope>
    <source>
        <strain evidence="4 5">JCM 15801</strain>
    </source>
</reference>
<evidence type="ECO:0000313" key="5">
    <source>
        <dbReference type="Proteomes" id="UP000027778"/>
    </source>
</evidence>
<protein>
    <submittedName>
        <fullName evidence="4">Beta-lysine acetyltransferase</fullName>
    </submittedName>
</protein>
<proteinExistence type="predicted"/>
<accession>A0A073KBZ9</accession>
<gene>
    <name evidence="4" type="ORF">BAGA_04915</name>
</gene>
<dbReference type="STRING" id="574375.AZF08_16040"/>
<dbReference type="NCBIfam" id="TIGR03827">
    <property type="entry name" value="GNAT_ablB"/>
    <property type="match status" value="1"/>
</dbReference>
<evidence type="ECO:0000256" key="2">
    <source>
        <dbReference type="ARBA" id="ARBA00023315"/>
    </source>
</evidence>
<evidence type="ECO:0000313" key="4">
    <source>
        <dbReference type="EMBL" id="KEK24046.1"/>
    </source>
</evidence>
<comment type="caution">
    <text evidence="4">The sequence shown here is derived from an EMBL/GenBank/DDBJ whole genome shotgun (WGS) entry which is preliminary data.</text>
</comment>
<dbReference type="InterPro" id="IPR000182">
    <property type="entry name" value="GNAT_dom"/>
</dbReference>
<dbReference type="RefSeq" id="WP_033674902.1">
    <property type="nucleotide sequence ID" value="NZ_JOTM01000010.1"/>
</dbReference>
<dbReference type="SUPFAM" id="SSF55729">
    <property type="entry name" value="Acyl-CoA N-acyltransferases (Nat)"/>
    <property type="match status" value="1"/>
</dbReference>
<dbReference type="PANTHER" id="PTHR43420">
    <property type="entry name" value="ACETYLTRANSFERASE"/>
    <property type="match status" value="1"/>
</dbReference>
<feature type="domain" description="N-acetyltransferase" evidence="3">
    <location>
        <begin position="128"/>
        <end position="279"/>
    </location>
</feature>
<dbReference type="InterPro" id="IPR050680">
    <property type="entry name" value="YpeA/RimI_acetyltransf"/>
</dbReference>
<dbReference type="Pfam" id="PF00583">
    <property type="entry name" value="Acetyltransf_1"/>
    <property type="match status" value="1"/>
</dbReference>
<dbReference type="GO" id="GO:0008080">
    <property type="term" value="F:N-acetyltransferase activity"/>
    <property type="evidence" value="ECO:0007669"/>
    <property type="project" value="InterPro"/>
</dbReference>
<dbReference type="PANTHER" id="PTHR43420:SF52">
    <property type="entry name" value="N-ACETYLTRANSFERASE YODP"/>
    <property type="match status" value="1"/>
</dbReference>
<dbReference type="PROSITE" id="PS51186">
    <property type="entry name" value="GNAT"/>
    <property type="match status" value="1"/>
</dbReference>
<dbReference type="InterPro" id="IPR022525">
    <property type="entry name" value="GNAT_AblB"/>
</dbReference>
<keyword evidence="5" id="KW-1185">Reference proteome</keyword>
<dbReference type="AlphaFoldDB" id="A0A073KBZ9"/>
<dbReference type="Proteomes" id="UP000027778">
    <property type="component" value="Unassembled WGS sequence"/>
</dbReference>
<keyword evidence="2" id="KW-0012">Acyltransferase</keyword>
<keyword evidence="1 4" id="KW-0808">Transferase</keyword>
<evidence type="ECO:0000256" key="1">
    <source>
        <dbReference type="ARBA" id="ARBA00022679"/>
    </source>
</evidence>
<dbReference type="InterPro" id="IPR016181">
    <property type="entry name" value="Acyl_CoA_acyltransferase"/>
</dbReference>